<dbReference type="Gene3D" id="2.40.10.10">
    <property type="entry name" value="Trypsin-like serine proteases"/>
    <property type="match status" value="1"/>
</dbReference>
<accession>A0A3E2HN83</accession>
<evidence type="ECO:0000313" key="2">
    <source>
        <dbReference type="EMBL" id="RFU34840.1"/>
    </source>
</evidence>
<organism evidence="2 3">
    <name type="scientific">Scytalidium lignicola</name>
    <name type="common">Hyphomycete</name>
    <dbReference type="NCBI Taxonomy" id="5539"/>
    <lineage>
        <taxon>Eukaryota</taxon>
        <taxon>Fungi</taxon>
        <taxon>Dikarya</taxon>
        <taxon>Ascomycota</taxon>
        <taxon>Pezizomycotina</taxon>
        <taxon>Leotiomycetes</taxon>
        <taxon>Leotiomycetes incertae sedis</taxon>
        <taxon>Scytalidium</taxon>
    </lineage>
</organism>
<dbReference type="InterPro" id="IPR009003">
    <property type="entry name" value="Peptidase_S1_PA"/>
</dbReference>
<dbReference type="STRING" id="5539.A0A3E2HN83"/>
<dbReference type="AlphaFoldDB" id="A0A3E2HN83"/>
<feature type="region of interest" description="Disordered" evidence="1">
    <location>
        <begin position="1"/>
        <end position="50"/>
    </location>
</feature>
<dbReference type="EMBL" id="NCSJ02000015">
    <property type="protein sequence ID" value="RFU34840.1"/>
    <property type="molecule type" value="Genomic_DNA"/>
</dbReference>
<keyword evidence="3" id="KW-1185">Reference proteome</keyword>
<protein>
    <recommendedName>
        <fullName evidence="4">Peptidase S1 domain-containing protein</fullName>
    </recommendedName>
</protein>
<name>A0A3E2HN83_SCYLI</name>
<evidence type="ECO:0008006" key="4">
    <source>
        <dbReference type="Google" id="ProtNLM"/>
    </source>
</evidence>
<feature type="non-terminal residue" evidence="2">
    <location>
        <position position="548"/>
    </location>
</feature>
<dbReference type="OMA" id="TTIRMGS"/>
<comment type="caution">
    <text evidence="2">The sequence shown here is derived from an EMBL/GenBank/DDBJ whole genome shotgun (WGS) entry which is preliminary data.</text>
</comment>
<proteinExistence type="predicted"/>
<feature type="compositionally biased region" description="Polar residues" evidence="1">
    <location>
        <begin position="24"/>
        <end position="34"/>
    </location>
</feature>
<dbReference type="Proteomes" id="UP000258309">
    <property type="component" value="Unassembled WGS sequence"/>
</dbReference>
<gene>
    <name evidence="2" type="ORF">B7463_g1458</name>
</gene>
<dbReference type="InterPro" id="IPR043504">
    <property type="entry name" value="Peptidase_S1_PA_chymotrypsin"/>
</dbReference>
<evidence type="ECO:0000256" key="1">
    <source>
        <dbReference type="SAM" id="MobiDB-lite"/>
    </source>
</evidence>
<evidence type="ECO:0000313" key="3">
    <source>
        <dbReference type="Proteomes" id="UP000258309"/>
    </source>
</evidence>
<feature type="non-terminal residue" evidence="2">
    <location>
        <position position="1"/>
    </location>
</feature>
<reference evidence="2 3" key="1">
    <citation type="submission" date="2018-05" db="EMBL/GenBank/DDBJ databases">
        <title>Draft genome sequence of Scytalidium lignicola DSM 105466, a ubiquitous saprotrophic fungus.</title>
        <authorList>
            <person name="Buettner E."/>
            <person name="Gebauer A.M."/>
            <person name="Hofrichter M."/>
            <person name="Liers C."/>
            <person name="Kellner H."/>
        </authorList>
    </citation>
    <scope>NUCLEOTIDE SEQUENCE [LARGE SCALE GENOMIC DNA]</scope>
    <source>
        <strain evidence="2 3">DSM 105466</strain>
    </source>
</reference>
<dbReference type="OrthoDB" id="3563428at2759"/>
<sequence length="548" mass="61477">MEEDKVSCRNIDSSEESGHLDFSSLLSPSTTSEITDPRSAVSPEMELTPEEQKHERSFWYFGLSNNRYANPPLIARSSTHPFPYQNNSFSRAFPTTEQEPEPKRIFEVARHDIIDGYDAGVRSAVRDCLKNIPWYSIDVVRIGYGKTTFENPVVVLITADITKTNDEYAQRAVDDIHDLMIRHLLTCNLSNHWNDVHAEIKGGVLDKCDEERVPRQVPYIGTSVGARETVNTGGLTGTLSAFLKLDDEICGLTCHHCVKSDNDKMITSEIVVDQPSTGDFKRAIESLKADIEMKQKLCKMYDEDEQTRIAIDRPWSVRVRQAVEADRKLLQDYIRDLPTLETFDPTFGTVNRVSGISKDEETGFIRDWALITLNKDRFINTKPQNTPPIFKVSLEDQRAIGAGAYILKLEEINENAPFVEIEQALKITGPEHHMDMKSARVLKHGRTSGWTGGSLNQIRSDCRRGSLITTELCIVNLPSATAFSSPGDSGSLVFDEGGRVVGMLHSGNNIGEEPKTYSNEITYASPMEWLLEDIKKETGATSATFKLY</sequence>
<dbReference type="SUPFAM" id="SSF50494">
    <property type="entry name" value="Trypsin-like serine proteases"/>
    <property type="match status" value="1"/>
</dbReference>